<dbReference type="OMA" id="EWWKGRN"/>
<dbReference type="VEuPathDB" id="FungiDB:SCHCODRAFT_01180868"/>
<evidence type="ECO:0000256" key="3">
    <source>
        <dbReference type="SAM" id="MobiDB-lite"/>
    </source>
</evidence>
<dbReference type="RefSeq" id="XP_003031822.1">
    <property type="nucleotide sequence ID" value="XM_003031776.1"/>
</dbReference>
<keyword evidence="6" id="KW-1185">Reference proteome</keyword>
<feature type="compositionally biased region" description="Pro residues" evidence="3">
    <location>
        <begin position="75"/>
        <end position="94"/>
    </location>
</feature>
<feature type="domain" description="SH3" evidence="4">
    <location>
        <begin position="94"/>
        <end position="155"/>
    </location>
</feature>
<dbReference type="PANTHER" id="PTHR45929">
    <property type="entry name" value="JAK PATHWAY SIGNAL TRANSDUCTION ADAPTOR MOLECULE"/>
    <property type="match status" value="1"/>
</dbReference>
<dbReference type="Pfam" id="PF00018">
    <property type="entry name" value="SH3_1"/>
    <property type="match status" value="1"/>
</dbReference>
<dbReference type="PROSITE" id="PS50002">
    <property type="entry name" value="SH3"/>
    <property type="match status" value="1"/>
</dbReference>
<proteinExistence type="predicted"/>
<dbReference type="Gene3D" id="2.30.30.40">
    <property type="entry name" value="SH3 Domains"/>
    <property type="match status" value="1"/>
</dbReference>
<evidence type="ECO:0000313" key="5">
    <source>
        <dbReference type="EMBL" id="EFI96919.1"/>
    </source>
</evidence>
<dbReference type="SMART" id="SM00326">
    <property type="entry name" value="SH3"/>
    <property type="match status" value="1"/>
</dbReference>
<dbReference type="eggNOG" id="KOG3601">
    <property type="taxonomic scope" value="Eukaryota"/>
</dbReference>
<evidence type="ECO:0000256" key="1">
    <source>
        <dbReference type="ARBA" id="ARBA00022443"/>
    </source>
</evidence>
<dbReference type="InParanoid" id="D8Q572"/>
<reference evidence="5 6" key="1">
    <citation type="journal article" date="2010" name="Nat. Biotechnol.">
        <title>Genome sequence of the model mushroom Schizophyllum commune.</title>
        <authorList>
            <person name="Ohm R.A."/>
            <person name="de Jong J.F."/>
            <person name="Lugones L.G."/>
            <person name="Aerts A."/>
            <person name="Kothe E."/>
            <person name="Stajich J.E."/>
            <person name="de Vries R.P."/>
            <person name="Record E."/>
            <person name="Levasseur A."/>
            <person name="Baker S.E."/>
            <person name="Bartholomew K.A."/>
            <person name="Coutinho P.M."/>
            <person name="Erdmann S."/>
            <person name="Fowler T.J."/>
            <person name="Gathman A.C."/>
            <person name="Lombard V."/>
            <person name="Henrissat B."/>
            <person name="Knabe N."/>
            <person name="Kuees U."/>
            <person name="Lilly W.W."/>
            <person name="Lindquist E."/>
            <person name="Lucas S."/>
            <person name="Magnuson J.K."/>
            <person name="Piumi F."/>
            <person name="Raudaskoski M."/>
            <person name="Salamov A."/>
            <person name="Schmutz J."/>
            <person name="Schwarze F.W.M.R."/>
            <person name="vanKuyk P.A."/>
            <person name="Horton J.S."/>
            <person name="Grigoriev I.V."/>
            <person name="Woesten H.A.B."/>
        </authorList>
    </citation>
    <scope>NUCLEOTIDE SEQUENCE [LARGE SCALE GENOMIC DNA]</scope>
    <source>
        <strain evidence="6">H4-8 / FGSC 9210</strain>
    </source>
</reference>
<dbReference type="Proteomes" id="UP000007431">
    <property type="component" value="Unassembled WGS sequence"/>
</dbReference>
<keyword evidence="1 2" id="KW-0728">SH3 domain</keyword>
<evidence type="ECO:0000256" key="2">
    <source>
        <dbReference type="PROSITE-ProRule" id="PRU00192"/>
    </source>
</evidence>
<dbReference type="OrthoDB" id="5983572at2759"/>
<dbReference type="KEGG" id="scm:SCHCO_01180868"/>
<accession>D8Q572</accession>
<name>D8Q572_SCHCM</name>
<dbReference type="GeneID" id="9596346"/>
<dbReference type="STRING" id="578458.D8Q572"/>
<dbReference type="FunFam" id="2.30.30.40:FF:000072">
    <property type="entry name" value="Unconventional Myosin IB"/>
    <property type="match status" value="1"/>
</dbReference>
<dbReference type="AlphaFoldDB" id="D8Q572"/>
<protein>
    <recommendedName>
        <fullName evidence="4">SH3 domain-containing protein</fullName>
    </recommendedName>
</protein>
<feature type="region of interest" description="Disordered" evidence="3">
    <location>
        <begin position="60"/>
        <end position="98"/>
    </location>
</feature>
<evidence type="ECO:0000313" key="6">
    <source>
        <dbReference type="Proteomes" id="UP000007431"/>
    </source>
</evidence>
<feature type="compositionally biased region" description="Low complexity" evidence="3">
    <location>
        <begin position="60"/>
        <end position="70"/>
    </location>
</feature>
<dbReference type="HOGENOM" id="CLU_064552_0_0_1"/>
<feature type="region of interest" description="Disordered" evidence="3">
    <location>
        <begin position="175"/>
        <end position="246"/>
    </location>
</feature>
<dbReference type="PRINTS" id="PR00452">
    <property type="entry name" value="SH3DOMAIN"/>
</dbReference>
<dbReference type="InterPro" id="IPR036028">
    <property type="entry name" value="SH3-like_dom_sf"/>
</dbReference>
<organism evidence="6">
    <name type="scientific">Schizophyllum commune (strain H4-8 / FGSC 9210)</name>
    <name type="common">Split gill fungus</name>
    <dbReference type="NCBI Taxonomy" id="578458"/>
    <lineage>
        <taxon>Eukaryota</taxon>
        <taxon>Fungi</taxon>
        <taxon>Dikarya</taxon>
        <taxon>Basidiomycota</taxon>
        <taxon>Agaricomycotina</taxon>
        <taxon>Agaricomycetes</taxon>
        <taxon>Agaricomycetidae</taxon>
        <taxon>Agaricales</taxon>
        <taxon>Schizophyllaceae</taxon>
        <taxon>Schizophyllum</taxon>
    </lineage>
</organism>
<dbReference type="PANTHER" id="PTHR45929:SF7">
    <property type="entry name" value="LAS SEVENTEEN-BINDING PROTEIN 1"/>
    <property type="match status" value="1"/>
</dbReference>
<feature type="compositionally biased region" description="Pro residues" evidence="3">
    <location>
        <begin position="202"/>
        <end position="211"/>
    </location>
</feature>
<dbReference type="FunCoup" id="D8Q572">
    <property type="interactions" value="63"/>
</dbReference>
<sequence>MTASTDALSLLIQQTRQNVELLIANNKISALDGRDILAKLPTGNVDDALARSVESLSVSPAPTMPSMPTMQAHSYPPPPSSTPYSPPPAAPPAPKTQQARALWGYNEDGKDANDLTFSAGETIDIVEETNADWWTGRARGKQGLFPSNYVEKIGAPSPAPPSAYKSASPTLYNNASPASYNNPSPAPYKAPPYQPSYQPTYQAPPPGPPPQAQYMPYNAGSVSMQAPPPQQPPAEEPKKSKFGGKLGNTLAHSAVGGVGFGAGSAVGSGIINSIF</sequence>
<gene>
    <name evidence="5" type="ORF">SCHCODRAFT_234944</name>
</gene>
<feature type="compositionally biased region" description="Pro residues" evidence="3">
    <location>
        <begin position="184"/>
        <end position="194"/>
    </location>
</feature>
<dbReference type="InterPro" id="IPR001452">
    <property type="entry name" value="SH3_domain"/>
</dbReference>
<evidence type="ECO:0000259" key="4">
    <source>
        <dbReference type="PROSITE" id="PS50002"/>
    </source>
</evidence>
<dbReference type="EMBL" id="GL377306">
    <property type="protein sequence ID" value="EFI96919.1"/>
    <property type="molecule type" value="Genomic_DNA"/>
</dbReference>
<dbReference type="InterPro" id="IPR050670">
    <property type="entry name" value="STAM"/>
</dbReference>
<dbReference type="SUPFAM" id="SSF50044">
    <property type="entry name" value="SH3-domain"/>
    <property type="match status" value="1"/>
</dbReference>